<evidence type="ECO:0000256" key="6">
    <source>
        <dbReference type="SAM" id="MobiDB-lite"/>
    </source>
</evidence>
<dbReference type="CDD" id="cd06171">
    <property type="entry name" value="Sigma70_r4"/>
    <property type="match status" value="1"/>
</dbReference>
<dbReference type="InterPro" id="IPR036388">
    <property type="entry name" value="WH-like_DNA-bd_sf"/>
</dbReference>
<dbReference type="KEGG" id="talb:FTW19_07610"/>
<dbReference type="Gene3D" id="1.10.1740.10">
    <property type="match status" value="1"/>
</dbReference>
<dbReference type="RefSeq" id="WP_147647060.1">
    <property type="nucleotide sequence ID" value="NZ_CP042806.1"/>
</dbReference>
<dbReference type="InterPro" id="IPR014284">
    <property type="entry name" value="RNA_pol_sigma-70_dom"/>
</dbReference>
<evidence type="ECO:0000313" key="9">
    <source>
        <dbReference type="EMBL" id="QEE27870.1"/>
    </source>
</evidence>
<gene>
    <name evidence="9" type="ORF">FTW19_07610</name>
</gene>
<dbReference type="Pfam" id="PF04542">
    <property type="entry name" value="Sigma70_r2"/>
    <property type="match status" value="1"/>
</dbReference>
<dbReference type="EMBL" id="CP042806">
    <property type="protein sequence ID" value="QEE27870.1"/>
    <property type="molecule type" value="Genomic_DNA"/>
</dbReference>
<sequence>MRWFEAPAKTTPSAREGGPDKDLALRLKRRDKDSFLELYDRYGRTVYRYLMHMTGSISAAEELTQEVFIVILDAMATPEPMRSFDSAKGTLEGYLLGIARNLAKQEHRRNLRLLSLDEMQGKMDWSGLFNNIQQTSGSWEYLAALTTQTEIKLLHRFILELPEHYRTVVVLCALQEKSYRDVAAMLQCSEGTVASRLNRAKVLLTAKLTAGDRNRKNHRKLKEGGLHAKASVANG</sequence>
<evidence type="ECO:0000259" key="8">
    <source>
        <dbReference type="Pfam" id="PF08281"/>
    </source>
</evidence>
<evidence type="ECO:0000256" key="5">
    <source>
        <dbReference type="ARBA" id="ARBA00023163"/>
    </source>
</evidence>
<evidence type="ECO:0000256" key="3">
    <source>
        <dbReference type="ARBA" id="ARBA00023082"/>
    </source>
</evidence>
<evidence type="ECO:0000256" key="1">
    <source>
        <dbReference type="ARBA" id="ARBA00010641"/>
    </source>
</evidence>
<keyword evidence="3" id="KW-0731">Sigma factor</keyword>
<feature type="region of interest" description="Disordered" evidence="6">
    <location>
        <begin position="1"/>
        <end position="20"/>
    </location>
</feature>
<feature type="domain" description="RNA polymerase sigma-70 region 2" evidence="7">
    <location>
        <begin position="38"/>
        <end position="110"/>
    </location>
</feature>
<comment type="similarity">
    <text evidence="1">Belongs to the sigma-70 factor family. ECF subfamily.</text>
</comment>
<dbReference type="InterPro" id="IPR013249">
    <property type="entry name" value="RNA_pol_sigma70_r4_t2"/>
</dbReference>
<name>A0A5B9EB23_9BACT</name>
<dbReference type="Proteomes" id="UP000321820">
    <property type="component" value="Chromosome"/>
</dbReference>
<dbReference type="GO" id="GO:0003677">
    <property type="term" value="F:DNA binding"/>
    <property type="evidence" value="ECO:0007669"/>
    <property type="project" value="UniProtKB-KW"/>
</dbReference>
<keyword evidence="10" id="KW-1185">Reference proteome</keyword>
<reference evidence="9 10" key="1">
    <citation type="submission" date="2019-08" db="EMBL/GenBank/DDBJ databases">
        <title>Complete genome sequence of Terriglobus albidus strain ORNL.</title>
        <authorList>
            <person name="Podar M."/>
        </authorList>
    </citation>
    <scope>NUCLEOTIDE SEQUENCE [LARGE SCALE GENOMIC DNA]</scope>
    <source>
        <strain evidence="9 10">ORNL</strain>
    </source>
</reference>
<keyword evidence="2" id="KW-0805">Transcription regulation</keyword>
<dbReference type="InterPro" id="IPR013325">
    <property type="entry name" value="RNA_pol_sigma_r2"/>
</dbReference>
<protein>
    <submittedName>
        <fullName evidence="9">RNA polymerase sigma factor</fullName>
    </submittedName>
</protein>
<dbReference type="OrthoDB" id="9784984at2"/>
<dbReference type="GO" id="GO:0016987">
    <property type="term" value="F:sigma factor activity"/>
    <property type="evidence" value="ECO:0007669"/>
    <property type="project" value="UniProtKB-KW"/>
</dbReference>
<evidence type="ECO:0000256" key="2">
    <source>
        <dbReference type="ARBA" id="ARBA00023015"/>
    </source>
</evidence>
<dbReference type="PANTHER" id="PTHR43133">
    <property type="entry name" value="RNA POLYMERASE ECF-TYPE SIGMA FACTO"/>
    <property type="match status" value="1"/>
</dbReference>
<evidence type="ECO:0000313" key="10">
    <source>
        <dbReference type="Proteomes" id="UP000321820"/>
    </source>
</evidence>
<feature type="region of interest" description="Disordered" evidence="6">
    <location>
        <begin position="214"/>
        <end position="235"/>
    </location>
</feature>
<dbReference type="SUPFAM" id="SSF88946">
    <property type="entry name" value="Sigma2 domain of RNA polymerase sigma factors"/>
    <property type="match status" value="1"/>
</dbReference>
<dbReference type="SUPFAM" id="SSF88659">
    <property type="entry name" value="Sigma3 and sigma4 domains of RNA polymerase sigma factors"/>
    <property type="match status" value="1"/>
</dbReference>
<evidence type="ECO:0000259" key="7">
    <source>
        <dbReference type="Pfam" id="PF04542"/>
    </source>
</evidence>
<evidence type="ECO:0000256" key="4">
    <source>
        <dbReference type="ARBA" id="ARBA00023125"/>
    </source>
</evidence>
<proteinExistence type="inferred from homology"/>
<organism evidence="9 10">
    <name type="scientific">Terriglobus albidus</name>
    <dbReference type="NCBI Taxonomy" id="1592106"/>
    <lineage>
        <taxon>Bacteria</taxon>
        <taxon>Pseudomonadati</taxon>
        <taxon>Acidobacteriota</taxon>
        <taxon>Terriglobia</taxon>
        <taxon>Terriglobales</taxon>
        <taxon>Acidobacteriaceae</taxon>
        <taxon>Terriglobus</taxon>
    </lineage>
</organism>
<keyword evidence="5" id="KW-0804">Transcription</keyword>
<dbReference type="PANTHER" id="PTHR43133:SF8">
    <property type="entry name" value="RNA POLYMERASE SIGMA FACTOR HI_1459-RELATED"/>
    <property type="match status" value="1"/>
</dbReference>
<dbReference type="GO" id="GO:0006352">
    <property type="term" value="P:DNA-templated transcription initiation"/>
    <property type="evidence" value="ECO:0007669"/>
    <property type="project" value="InterPro"/>
</dbReference>
<accession>A0A5B9EB23</accession>
<dbReference type="AlphaFoldDB" id="A0A5B9EB23"/>
<dbReference type="InterPro" id="IPR039425">
    <property type="entry name" value="RNA_pol_sigma-70-like"/>
</dbReference>
<dbReference type="NCBIfam" id="TIGR02937">
    <property type="entry name" value="sigma70-ECF"/>
    <property type="match status" value="1"/>
</dbReference>
<dbReference type="InterPro" id="IPR007627">
    <property type="entry name" value="RNA_pol_sigma70_r2"/>
</dbReference>
<feature type="domain" description="RNA polymerase sigma factor 70 region 4 type 2" evidence="8">
    <location>
        <begin position="153"/>
        <end position="202"/>
    </location>
</feature>
<dbReference type="Pfam" id="PF08281">
    <property type="entry name" value="Sigma70_r4_2"/>
    <property type="match status" value="1"/>
</dbReference>
<keyword evidence="4" id="KW-0238">DNA-binding</keyword>
<dbReference type="Gene3D" id="1.10.10.10">
    <property type="entry name" value="Winged helix-like DNA-binding domain superfamily/Winged helix DNA-binding domain"/>
    <property type="match status" value="1"/>
</dbReference>
<dbReference type="InterPro" id="IPR013324">
    <property type="entry name" value="RNA_pol_sigma_r3/r4-like"/>
</dbReference>